<protein>
    <submittedName>
        <fullName evidence="4">Manganese and iron superoxide dismutase</fullName>
    </submittedName>
</protein>
<evidence type="ECO:0000259" key="3">
    <source>
        <dbReference type="Pfam" id="PF02777"/>
    </source>
</evidence>
<proteinExistence type="predicted"/>
<dbReference type="OrthoDB" id="275227at2759"/>
<sequence>MNLQRICWRQGLKQSSPNSIRQYAQAAYAPQRYGLTVPLLNDEETIVRTGIKDLYTPMGVKYAWTDYQAQMVKRVNELTAEGTLYGKSMKQLLIETARNPQQAALFNHASMAWNNHFYFESITHNFPVEMPKNLERSLINDFSSISTLRAAMIATANAMFGPGFVWLVRTNVQGINKSPRRFKILSTYAAGSPLSGAHNRRQPLDMNTQNVGTATAAGLGPGNASLQGLSEAEFRRQTEVQNHVGFQSHNQTDTSFGGVALTPVLCVNTWQHAWMIDYSAYGKESFLTNWWDHINWDVVMQRSGLPSSEKQATEETRDTWGHGNNSFMRR</sequence>
<dbReference type="SUPFAM" id="SSF46609">
    <property type="entry name" value="Fe,Mn superoxide dismutase (SOD), N-terminal domain"/>
    <property type="match status" value="1"/>
</dbReference>
<dbReference type="AlphaFoldDB" id="A0A9P4P0S7"/>
<dbReference type="GO" id="GO:0005737">
    <property type="term" value="C:cytoplasm"/>
    <property type="evidence" value="ECO:0007669"/>
    <property type="project" value="TreeGrafter"/>
</dbReference>
<dbReference type="EMBL" id="MU007014">
    <property type="protein sequence ID" value="KAF2435167.1"/>
    <property type="molecule type" value="Genomic_DNA"/>
</dbReference>
<feature type="compositionally biased region" description="Basic and acidic residues" evidence="2">
    <location>
        <begin position="311"/>
        <end position="320"/>
    </location>
</feature>
<keyword evidence="5" id="KW-1185">Reference proteome</keyword>
<comment type="function">
    <text evidence="1">Component of the mitochondrial ribosome (mitoribosome), a dedicated translation machinery responsible for the synthesis of mitochondrial genome-encoded proteins, including at least some of the essential transmembrane subunits of the mitochondrial respiratory chain. The mitoribosomes are attached to the mitochondrial inner membrane and translation products are cotranslationally integrated into the membrane.</text>
</comment>
<comment type="caution">
    <text evidence="4">The sequence shown here is derived from an EMBL/GenBank/DDBJ whole genome shotgun (WGS) entry which is preliminary data.</text>
</comment>
<dbReference type="GO" id="GO:0004784">
    <property type="term" value="F:superoxide dismutase activity"/>
    <property type="evidence" value="ECO:0007669"/>
    <property type="project" value="InterPro"/>
</dbReference>
<accession>A0A9P4P0S7</accession>
<dbReference type="PANTHER" id="PTHR43595:SF2">
    <property type="entry name" value="SMALL RIBOSOMAL SUBUNIT PROTEIN MS42"/>
    <property type="match status" value="1"/>
</dbReference>
<evidence type="ECO:0000313" key="5">
    <source>
        <dbReference type="Proteomes" id="UP000800235"/>
    </source>
</evidence>
<dbReference type="SUPFAM" id="SSF54719">
    <property type="entry name" value="Fe,Mn superoxide dismutase (SOD), C-terminal domain"/>
    <property type="match status" value="1"/>
</dbReference>
<evidence type="ECO:0000313" key="4">
    <source>
        <dbReference type="EMBL" id="KAF2435167.1"/>
    </source>
</evidence>
<dbReference type="InterPro" id="IPR036324">
    <property type="entry name" value="Mn/Fe_SOD_N_sf"/>
</dbReference>
<dbReference type="InterPro" id="IPR019832">
    <property type="entry name" value="Mn/Fe_SOD_C"/>
</dbReference>
<dbReference type="Gene3D" id="3.55.40.20">
    <property type="entry name" value="Iron/manganese superoxide dismutase, C-terminal domain"/>
    <property type="match status" value="1"/>
</dbReference>
<organism evidence="4 5">
    <name type="scientific">Tothia fuscella</name>
    <dbReference type="NCBI Taxonomy" id="1048955"/>
    <lineage>
        <taxon>Eukaryota</taxon>
        <taxon>Fungi</taxon>
        <taxon>Dikarya</taxon>
        <taxon>Ascomycota</taxon>
        <taxon>Pezizomycotina</taxon>
        <taxon>Dothideomycetes</taxon>
        <taxon>Pleosporomycetidae</taxon>
        <taxon>Venturiales</taxon>
        <taxon>Cylindrosympodiaceae</taxon>
        <taxon>Tothia</taxon>
    </lineage>
</organism>
<dbReference type="InterPro" id="IPR036314">
    <property type="entry name" value="SOD_C_sf"/>
</dbReference>
<dbReference type="Proteomes" id="UP000800235">
    <property type="component" value="Unassembled WGS sequence"/>
</dbReference>
<evidence type="ECO:0000256" key="2">
    <source>
        <dbReference type="SAM" id="MobiDB-lite"/>
    </source>
</evidence>
<dbReference type="PANTHER" id="PTHR43595">
    <property type="entry name" value="37S RIBOSOMAL PROTEIN S26, MITOCHONDRIAL"/>
    <property type="match status" value="1"/>
</dbReference>
<reference evidence="4" key="1">
    <citation type="journal article" date="2020" name="Stud. Mycol.">
        <title>101 Dothideomycetes genomes: a test case for predicting lifestyles and emergence of pathogens.</title>
        <authorList>
            <person name="Haridas S."/>
            <person name="Albert R."/>
            <person name="Binder M."/>
            <person name="Bloem J."/>
            <person name="Labutti K."/>
            <person name="Salamov A."/>
            <person name="Andreopoulos B."/>
            <person name="Baker S."/>
            <person name="Barry K."/>
            <person name="Bills G."/>
            <person name="Bluhm B."/>
            <person name="Cannon C."/>
            <person name="Castanera R."/>
            <person name="Culley D."/>
            <person name="Daum C."/>
            <person name="Ezra D."/>
            <person name="Gonzalez J."/>
            <person name="Henrissat B."/>
            <person name="Kuo A."/>
            <person name="Liang C."/>
            <person name="Lipzen A."/>
            <person name="Lutzoni F."/>
            <person name="Magnuson J."/>
            <person name="Mondo S."/>
            <person name="Nolan M."/>
            <person name="Ohm R."/>
            <person name="Pangilinan J."/>
            <person name="Park H.-J."/>
            <person name="Ramirez L."/>
            <person name="Alfaro M."/>
            <person name="Sun H."/>
            <person name="Tritt A."/>
            <person name="Yoshinaga Y."/>
            <person name="Zwiers L.-H."/>
            <person name="Turgeon B."/>
            <person name="Goodwin S."/>
            <person name="Spatafora J."/>
            <person name="Crous P."/>
            <person name="Grigoriev I."/>
        </authorList>
    </citation>
    <scope>NUCLEOTIDE SEQUENCE</scope>
    <source>
        <strain evidence="4">CBS 130266</strain>
    </source>
</reference>
<name>A0A9P4P0S7_9PEZI</name>
<feature type="domain" description="Manganese/iron superoxide dismutase C-terminal" evidence="3">
    <location>
        <begin position="247"/>
        <end position="302"/>
    </location>
</feature>
<dbReference type="GO" id="GO:0046872">
    <property type="term" value="F:metal ion binding"/>
    <property type="evidence" value="ECO:0007669"/>
    <property type="project" value="InterPro"/>
</dbReference>
<feature type="region of interest" description="Disordered" evidence="2">
    <location>
        <begin position="307"/>
        <end position="330"/>
    </location>
</feature>
<gene>
    <name evidence="4" type="ORF">EJ08DRAFT_391958</name>
</gene>
<evidence type="ECO:0000256" key="1">
    <source>
        <dbReference type="ARBA" id="ARBA00037226"/>
    </source>
</evidence>
<dbReference type="Pfam" id="PF02777">
    <property type="entry name" value="Sod_Fe_C"/>
    <property type="match status" value="1"/>
</dbReference>